<evidence type="ECO:0000313" key="2">
    <source>
        <dbReference type="EMBL" id="MBL0887801.1"/>
    </source>
</evidence>
<evidence type="ECO:0000313" key="3">
    <source>
        <dbReference type="Proteomes" id="UP000675409"/>
    </source>
</evidence>
<dbReference type="EMBL" id="JABBYC010000036">
    <property type="protein sequence ID" value="MBL0887801.1"/>
    <property type="molecule type" value="Genomic_DNA"/>
</dbReference>
<proteinExistence type="predicted"/>
<name>A0ABS1LNG1_9MICO</name>
<feature type="signal peptide" evidence="1">
    <location>
        <begin position="1"/>
        <end position="26"/>
    </location>
</feature>
<organism evidence="2 3">
    <name type="scientific">Myceligenerans indicum</name>
    <dbReference type="NCBI Taxonomy" id="2593663"/>
    <lineage>
        <taxon>Bacteria</taxon>
        <taxon>Bacillati</taxon>
        <taxon>Actinomycetota</taxon>
        <taxon>Actinomycetes</taxon>
        <taxon>Micrococcales</taxon>
        <taxon>Promicromonosporaceae</taxon>
        <taxon>Myceligenerans</taxon>
    </lineage>
</organism>
<gene>
    <name evidence="2" type="ORF">HGK34_16190</name>
</gene>
<reference evidence="2 3" key="1">
    <citation type="journal article" date="2021" name="Arch. Microbiol.">
        <title>Myceligenerans indicum sp. nov., an actinobacterium isolated from mangrove sediment of Sundarbans, India.</title>
        <authorList>
            <person name="Asha K."/>
            <person name="Bhadury P."/>
        </authorList>
    </citation>
    <scope>NUCLEOTIDE SEQUENCE [LARGE SCALE GENOMIC DNA]</scope>
    <source>
        <strain evidence="2 3">I2</strain>
    </source>
</reference>
<dbReference type="Proteomes" id="UP000675409">
    <property type="component" value="Unassembled WGS sequence"/>
</dbReference>
<dbReference type="PROSITE" id="PS51257">
    <property type="entry name" value="PROKAR_LIPOPROTEIN"/>
    <property type="match status" value="1"/>
</dbReference>
<accession>A0ABS1LNG1</accession>
<evidence type="ECO:0000256" key="1">
    <source>
        <dbReference type="SAM" id="SignalP"/>
    </source>
</evidence>
<feature type="chain" id="PRO_5046345564" description="Hemophore-related protein" evidence="1">
    <location>
        <begin position="27"/>
        <end position="161"/>
    </location>
</feature>
<dbReference type="RefSeq" id="WP_201849306.1">
    <property type="nucleotide sequence ID" value="NZ_JABBYC010000036.1"/>
</dbReference>
<keyword evidence="3" id="KW-1185">Reference proteome</keyword>
<comment type="caution">
    <text evidence="2">The sequence shown here is derived from an EMBL/GenBank/DDBJ whole genome shotgun (WGS) entry which is preliminary data.</text>
</comment>
<protein>
    <recommendedName>
        <fullName evidence="4">Hemophore-related protein</fullName>
    </recommendedName>
</protein>
<evidence type="ECO:0008006" key="4">
    <source>
        <dbReference type="Google" id="ProtNLM"/>
    </source>
</evidence>
<sequence>MRTPIAAATIAGVLLLSGCSVAGAQAGESTSAAEATPSFESKLDLQAPDTQVGLSQSYDTVGACEAFFGGNNPIASKVRALAPVIAKPLDPATTQRQVSKMSNQISSLIGLSPAGLTTHLERIRTPFDQAKQGSPARPQEVVAGIEAFKAKCGEAGWIKGA</sequence>
<keyword evidence="1" id="KW-0732">Signal</keyword>